<organism evidence="2 3">
    <name type="scientific">Boothiomyces macroporosus</name>
    <dbReference type="NCBI Taxonomy" id="261099"/>
    <lineage>
        <taxon>Eukaryota</taxon>
        <taxon>Fungi</taxon>
        <taxon>Fungi incertae sedis</taxon>
        <taxon>Chytridiomycota</taxon>
        <taxon>Chytridiomycota incertae sedis</taxon>
        <taxon>Chytridiomycetes</taxon>
        <taxon>Rhizophydiales</taxon>
        <taxon>Terramycetaceae</taxon>
        <taxon>Boothiomyces</taxon>
    </lineage>
</organism>
<dbReference type="EMBL" id="JADGKB010000024">
    <property type="protein sequence ID" value="KAJ3258715.1"/>
    <property type="molecule type" value="Genomic_DNA"/>
</dbReference>
<dbReference type="Proteomes" id="UP001210925">
    <property type="component" value="Unassembled WGS sequence"/>
</dbReference>
<evidence type="ECO:0000259" key="1">
    <source>
        <dbReference type="PROSITE" id="PS50897"/>
    </source>
</evidence>
<protein>
    <recommendedName>
        <fullName evidence="1">CTLH domain-containing protein</fullName>
    </recommendedName>
</protein>
<dbReference type="SMART" id="SM00668">
    <property type="entry name" value="CTLH"/>
    <property type="match status" value="1"/>
</dbReference>
<feature type="domain" description="CTLH" evidence="1">
    <location>
        <begin position="74"/>
        <end position="125"/>
    </location>
</feature>
<dbReference type="PROSITE" id="PS50896">
    <property type="entry name" value="LISH"/>
    <property type="match status" value="1"/>
</dbReference>
<proteinExistence type="predicted"/>
<evidence type="ECO:0000313" key="3">
    <source>
        <dbReference type="Proteomes" id="UP001210925"/>
    </source>
</evidence>
<dbReference type="InterPro" id="IPR024964">
    <property type="entry name" value="CTLH/CRA"/>
</dbReference>
<accession>A0AAD5UIK4</accession>
<name>A0AAD5UIK4_9FUNG</name>
<sequence>MTSDDAMEQYEQEPQPEQKIMQKMIYDYLVHSCFSETAAAFGSACQLINNDMEVDLSSQDPTSSLEPRKIMSTMIRNGEIKEAVAFCNENFPGLLGNKTPESNEINFILTCQQFIEYARNDASKALMYAQTELGVFSSINPKYNDTLQDIIALIAYPDPASSPMSHYLSQDRRESVAISFNNYIICNHC</sequence>
<dbReference type="AlphaFoldDB" id="A0AAD5UIK4"/>
<evidence type="ECO:0000313" key="2">
    <source>
        <dbReference type="EMBL" id="KAJ3258715.1"/>
    </source>
</evidence>
<dbReference type="Pfam" id="PF10607">
    <property type="entry name" value="CTLH"/>
    <property type="match status" value="1"/>
</dbReference>
<dbReference type="InterPro" id="IPR006594">
    <property type="entry name" value="LisH"/>
</dbReference>
<dbReference type="InterPro" id="IPR006595">
    <property type="entry name" value="CTLH_C"/>
</dbReference>
<reference evidence="2" key="1">
    <citation type="submission" date="2020-05" db="EMBL/GenBank/DDBJ databases">
        <title>Phylogenomic resolution of chytrid fungi.</title>
        <authorList>
            <person name="Stajich J.E."/>
            <person name="Amses K."/>
            <person name="Simmons R."/>
            <person name="Seto K."/>
            <person name="Myers J."/>
            <person name="Bonds A."/>
            <person name="Quandt C.A."/>
            <person name="Barry K."/>
            <person name="Liu P."/>
            <person name="Grigoriev I."/>
            <person name="Longcore J.E."/>
            <person name="James T.Y."/>
        </authorList>
    </citation>
    <scope>NUCLEOTIDE SEQUENCE</scope>
    <source>
        <strain evidence="2">PLAUS21</strain>
    </source>
</reference>
<gene>
    <name evidence="2" type="ORF">HK103_003309</name>
</gene>
<dbReference type="SMART" id="SM00667">
    <property type="entry name" value="LisH"/>
    <property type="match status" value="1"/>
</dbReference>
<dbReference type="PANTHER" id="PTHR12864">
    <property type="entry name" value="RAN BINDING PROTEIN 9-RELATED"/>
    <property type="match status" value="1"/>
</dbReference>
<dbReference type="PROSITE" id="PS50897">
    <property type="entry name" value="CTLH"/>
    <property type="match status" value="1"/>
</dbReference>
<comment type="caution">
    <text evidence="2">The sequence shown here is derived from an EMBL/GenBank/DDBJ whole genome shotgun (WGS) entry which is preliminary data.</text>
</comment>
<dbReference type="InterPro" id="IPR050618">
    <property type="entry name" value="Ubq-SigPath_Reg"/>
</dbReference>
<keyword evidence="3" id="KW-1185">Reference proteome</keyword>